<dbReference type="GO" id="GO:0004156">
    <property type="term" value="F:dihydropteroate synthase activity"/>
    <property type="evidence" value="ECO:0007669"/>
    <property type="project" value="TreeGrafter"/>
</dbReference>
<dbReference type="InterPro" id="IPR011005">
    <property type="entry name" value="Dihydropteroate_synth-like_sf"/>
</dbReference>
<dbReference type="Gene3D" id="3.20.20.20">
    <property type="entry name" value="Dihydropteroate synthase-like"/>
    <property type="match status" value="1"/>
</dbReference>
<sequence length="139" mass="15688">MGILNVTPDSFFPDSRLENISTNDCKFDKADILDIGFESSRPGAMPLSEKNEIRRLDKFLHNYSQIHDRLSIDTYKPTVARLALENGFNLINDIMGGGDTGKMIEIASSFNCPIVIMHMKGSPLTMQNRPYYDNVIDEI</sequence>
<dbReference type="PROSITE" id="PS50972">
    <property type="entry name" value="PTERIN_BINDING"/>
    <property type="match status" value="1"/>
</dbReference>
<gene>
    <name evidence="2" type="ORF">METZ01_LOCUS392009</name>
</gene>
<name>A0A382UZF8_9ZZZZ</name>
<organism evidence="2">
    <name type="scientific">marine metagenome</name>
    <dbReference type="NCBI Taxonomy" id="408172"/>
    <lineage>
        <taxon>unclassified sequences</taxon>
        <taxon>metagenomes</taxon>
        <taxon>ecological metagenomes</taxon>
    </lineage>
</organism>
<dbReference type="InterPro" id="IPR045031">
    <property type="entry name" value="DHP_synth-like"/>
</dbReference>
<dbReference type="GO" id="GO:0046654">
    <property type="term" value="P:tetrahydrofolate biosynthetic process"/>
    <property type="evidence" value="ECO:0007669"/>
    <property type="project" value="TreeGrafter"/>
</dbReference>
<feature type="domain" description="Pterin-binding" evidence="1">
    <location>
        <begin position="1"/>
        <end position="139"/>
    </location>
</feature>
<protein>
    <recommendedName>
        <fullName evidence="1">Pterin-binding domain-containing protein</fullName>
    </recommendedName>
</protein>
<feature type="non-terminal residue" evidence="2">
    <location>
        <position position="139"/>
    </location>
</feature>
<proteinExistence type="predicted"/>
<evidence type="ECO:0000259" key="1">
    <source>
        <dbReference type="PROSITE" id="PS50972"/>
    </source>
</evidence>
<dbReference type="PANTHER" id="PTHR20941">
    <property type="entry name" value="FOLATE SYNTHESIS PROTEINS"/>
    <property type="match status" value="1"/>
</dbReference>
<evidence type="ECO:0000313" key="2">
    <source>
        <dbReference type="EMBL" id="SVD39155.1"/>
    </source>
</evidence>
<dbReference type="GO" id="GO:0005829">
    <property type="term" value="C:cytosol"/>
    <property type="evidence" value="ECO:0007669"/>
    <property type="project" value="TreeGrafter"/>
</dbReference>
<dbReference type="Pfam" id="PF00809">
    <property type="entry name" value="Pterin_bind"/>
    <property type="match status" value="1"/>
</dbReference>
<dbReference type="PANTHER" id="PTHR20941:SF1">
    <property type="entry name" value="FOLIC ACID SYNTHESIS PROTEIN FOL1"/>
    <property type="match status" value="1"/>
</dbReference>
<dbReference type="SUPFAM" id="SSF51717">
    <property type="entry name" value="Dihydropteroate synthetase-like"/>
    <property type="match status" value="1"/>
</dbReference>
<dbReference type="AlphaFoldDB" id="A0A382UZF8"/>
<accession>A0A382UZF8</accession>
<reference evidence="2" key="1">
    <citation type="submission" date="2018-05" db="EMBL/GenBank/DDBJ databases">
        <authorList>
            <person name="Lanie J.A."/>
            <person name="Ng W.-L."/>
            <person name="Kazmierczak K.M."/>
            <person name="Andrzejewski T.M."/>
            <person name="Davidsen T.M."/>
            <person name="Wayne K.J."/>
            <person name="Tettelin H."/>
            <person name="Glass J.I."/>
            <person name="Rusch D."/>
            <person name="Podicherti R."/>
            <person name="Tsui H.-C.T."/>
            <person name="Winkler M.E."/>
        </authorList>
    </citation>
    <scope>NUCLEOTIDE SEQUENCE</scope>
</reference>
<dbReference type="InterPro" id="IPR000489">
    <property type="entry name" value="Pterin-binding_dom"/>
</dbReference>
<dbReference type="EMBL" id="UINC01147687">
    <property type="protein sequence ID" value="SVD39155.1"/>
    <property type="molecule type" value="Genomic_DNA"/>
</dbReference>